<feature type="transmembrane region" description="Helical" evidence="2">
    <location>
        <begin position="65"/>
        <end position="83"/>
    </location>
</feature>
<keyword evidence="1" id="KW-0479">Metal-binding</keyword>
<dbReference type="InterPro" id="IPR026037">
    <property type="entry name" value="PgpA"/>
</dbReference>
<dbReference type="EMBL" id="BMYM01000005">
    <property type="protein sequence ID" value="GHD39379.1"/>
    <property type="molecule type" value="Genomic_DNA"/>
</dbReference>
<comment type="caution">
    <text evidence="4">The sequence shown here is derived from an EMBL/GenBank/DDBJ whole genome shotgun (WGS) entry which is preliminary data.</text>
</comment>
<keyword evidence="1 2" id="KW-0812">Transmembrane</keyword>
<dbReference type="AlphaFoldDB" id="A0A918XMC4"/>
<dbReference type="CDD" id="cd06971">
    <property type="entry name" value="PgpA"/>
    <property type="match status" value="1"/>
</dbReference>
<dbReference type="PANTHER" id="PTHR36305:SF1">
    <property type="entry name" value="PHOSPHATIDYLGLYCEROPHOSPHATASE A"/>
    <property type="match status" value="1"/>
</dbReference>
<proteinExistence type="predicted"/>
<keyword evidence="5" id="KW-1185">Reference proteome</keyword>
<keyword evidence="1" id="KW-0442">Lipid degradation</keyword>
<evidence type="ECO:0000313" key="4">
    <source>
        <dbReference type="EMBL" id="GHD39379.1"/>
    </source>
</evidence>
<name>A0A918XMC4_9GAMM</name>
<keyword evidence="1" id="KW-0443">Lipid metabolism</keyword>
<protein>
    <recommendedName>
        <fullName evidence="1">Phosphatidylglycerophosphatase A</fullName>
        <ecNumber evidence="1">3.1.3.27</ecNumber>
    </recommendedName>
    <alternativeName>
        <fullName evidence="1">Phosphatidylglycerolphosphate phosphatase A</fullName>
    </alternativeName>
</protein>
<evidence type="ECO:0000256" key="1">
    <source>
        <dbReference type="PIRNR" id="PIRNR006162"/>
    </source>
</evidence>
<dbReference type="Proteomes" id="UP000644693">
    <property type="component" value="Unassembled WGS sequence"/>
</dbReference>
<reference evidence="4" key="2">
    <citation type="submission" date="2020-09" db="EMBL/GenBank/DDBJ databases">
        <authorList>
            <person name="Sun Q."/>
            <person name="Kim S."/>
        </authorList>
    </citation>
    <scope>NUCLEOTIDE SEQUENCE</scope>
    <source>
        <strain evidence="4">KCTC 23430</strain>
    </source>
</reference>
<feature type="domain" description="YutG/PgpA" evidence="3">
    <location>
        <begin position="32"/>
        <end position="168"/>
    </location>
</feature>
<organism evidence="4 5">
    <name type="scientific">Parahalioglobus pacificus</name>
    <dbReference type="NCBI Taxonomy" id="930806"/>
    <lineage>
        <taxon>Bacteria</taxon>
        <taxon>Pseudomonadati</taxon>
        <taxon>Pseudomonadota</taxon>
        <taxon>Gammaproteobacteria</taxon>
        <taxon>Cellvibrionales</taxon>
        <taxon>Halieaceae</taxon>
        <taxon>Parahalioglobus</taxon>
    </lineage>
</organism>
<gene>
    <name evidence="4" type="primary">pgpA</name>
    <name evidence="4" type="ORF">GCM10007053_30770</name>
</gene>
<comment type="cofactor">
    <cofactor evidence="1">
        <name>Mg(2+)</name>
        <dbReference type="ChEBI" id="CHEBI:18420"/>
    </cofactor>
</comment>
<keyword evidence="1" id="KW-0378">Hydrolase</keyword>
<comment type="subcellular location">
    <subcellularLocation>
        <location evidence="1">Cell inner membrane</location>
        <topology evidence="1">Multi-pass membrane protein</topology>
    </subcellularLocation>
</comment>
<keyword evidence="1" id="KW-1208">Phospholipid metabolism</keyword>
<dbReference type="InterPro" id="IPR007686">
    <property type="entry name" value="YutG/PgpA"/>
</dbReference>
<evidence type="ECO:0000313" key="5">
    <source>
        <dbReference type="Proteomes" id="UP000644693"/>
    </source>
</evidence>
<feature type="transmembrane region" description="Helical" evidence="2">
    <location>
        <begin position="104"/>
        <end position="127"/>
    </location>
</feature>
<dbReference type="GO" id="GO:0046872">
    <property type="term" value="F:metal ion binding"/>
    <property type="evidence" value="ECO:0007669"/>
    <property type="project" value="UniProtKB-KW"/>
</dbReference>
<comment type="function">
    <text evidence="1">Lipid phosphatase which dephosphorylates phosphatidylglycerophosphate (PGP) to phosphatidylglycerol (PG).</text>
</comment>
<evidence type="ECO:0000259" key="3">
    <source>
        <dbReference type="Pfam" id="PF04608"/>
    </source>
</evidence>
<keyword evidence="1" id="KW-0460">Magnesium</keyword>
<accession>A0A918XMC4</accession>
<dbReference type="Pfam" id="PF04608">
    <property type="entry name" value="PgpA"/>
    <property type="match status" value="1"/>
</dbReference>
<dbReference type="PIRSF" id="PIRSF006162">
    <property type="entry name" value="PgpA"/>
    <property type="match status" value="1"/>
</dbReference>
<feature type="transmembrane region" description="Helical" evidence="2">
    <location>
        <begin position="147"/>
        <end position="173"/>
    </location>
</feature>
<keyword evidence="2" id="KW-1133">Transmembrane helix</keyword>
<evidence type="ECO:0000256" key="2">
    <source>
        <dbReference type="SAM" id="Phobius"/>
    </source>
</evidence>
<comment type="pathway">
    <text evidence="1">Phospholipid metabolism; phosphatidylglycerol biosynthesis; phosphatidylglycerol from CDP-diacylglycerol: step 2/2.</text>
</comment>
<keyword evidence="1" id="KW-0997">Cell inner membrane</keyword>
<dbReference type="SUPFAM" id="SSF101307">
    <property type="entry name" value="YutG-like"/>
    <property type="match status" value="1"/>
</dbReference>
<reference evidence="4" key="1">
    <citation type="journal article" date="2014" name="Int. J. Syst. Evol. Microbiol.">
        <title>Complete genome sequence of Corynebacterium casei LMG S-19264T (=DSM 44701T), isolated from a smear-ripened cheese.</title>
        <authorList>
            <consortium name="US DOE Joint Genome Institute (JGI-PGF)"/>
            <person name="Walter F."/>
            <person name="Albersmeier A."/>
            <person name="Kalinowski J."/>
            <person name="Ruckert C."/>
        </authorList>
    </citation>
    <scope>NUCLEOTIDE SEQUENCE</scope>
    <source>
        <strain evidence="4">KCTC 23430</strain>
    </source>
</reference>
<dbReference type="EC" id="3.1.3.27" evidence="1"/>
<dbReference type="GO" id="GO:0005886">
    <property type="term" value="C:plasma membrane"/>
    <property type="evidence" value="ECO:0007669"/>
    <property type="project" value="UniProtKB-SubCell"/>
</dbReference>
<keyword evidence="1" id="KW-0595">Phospholipid degradation</keyword>
<keyword evidence="1" id="KW-1003">Cell membrane</keyword>
<dbReference type="InterPro" id="IPR036681">
    <property type="entry name" value="PgpA-like_sf"/>
</dbReference>
<dbReference type="GO" id="GO:0008962">
    <property type="term" value="F:phosphatidylglycerophosphatase activity"/>
    <property type="evidence" value="ECO:0007669"/>
    <property type="project" value="UniProtKB-EC"/>
</dbReference>
<comment type="catalytic activity">
    <reaction evidence="1">
        <text>a 1,2-diacyl-sn-glycero-3-phospho-(1'-sn-glycero-3'-phosphate) + H2O = a 1,2-diacyl-sn-glycero-3-phospho-(1'-sn-glycerol) + phosphate</text>
        <dbReference type="Rhea" id="RHEA:33751"/>
        <dbReference type="ChEBI" id="CHEBI:15377"/>
        <dbReference type="ChEBI" id="CHEBI:43474"/>
        <dbReference type="ChEBI" id="CHEBI:60110"/>
        <dbReference type="ChEBI" id="CHEBI:64716"/>
        <dbReference type="EC" id="3.1.3.27"/>
    </reaction>
</comment>
<keyword evidence="1 2" id="KW-0472">Membrane</keyword>
<dbReference type="GO" id="GO:0009395">
    <property type="term" value="P:phospholipid catabolic process"/>
    <property type="evidence" value="ECO:0007669"/>
    <property type="project" value="UniProtKB-KW"/>
</dbReference>
<sequence length="174" mass="18516">MANMNEIPPSTGEPDAEVNAAPQPFKSGVQFLAFGMGSGLSPKAPGTAGTLAAIPLYLLLAQLPLWQYSVAVLLLLLAGIYICDAASKQLGVHDHPGIVWDEFVGLWIALWAVPVSLPWIIAGFVAFRVFDILKPWPISWLDEHVDGGLGIMIDDVVAGVMACLCLHISVSVLS</sequence>
<dbReference type="PANTHER" id="PTHR36305">
    <property type="entry name" value="PHOSPHATIDYLGLYCEROPHOSPHATASE A"/>
    <property type="match status" value="1"/>
</dbReference>